<dbReference type="GO" id="GO:0003991">
    <property type="term" value="F:acetylglutamate kinase activity"/>
    <property type="evidence" value="ECO:0007669"/>
    <property type="project" value="TreeGrafter"/>
</dbReference>
<dbReference type="PRINTS" id="PR00474">
    <property type="entry name" value="GLU5KINASE"/>
</dbReference>
<dbReference type="GO" id="GO:0005737">
    <property type="term" value="C:cytoplasm"/>
    <property type="evidence" value="ECO:0007669"/>
    <property type="project" value="InterPro"/>
</dbReference>
<name>A0A5R8YND8_9ACTN</name>
<sequence>MIKVGGSLGADMSRACADIRALVDRGDSVVVVHGGGAEADRLADELGRPRRYLTAPGGRRSRYTDAAALDVLVLGMLGRLKPPLVTELLRLGVRAVGLSGADGGMVTARRTPPANVVVDGVRRVVRDDLSGRISAVDAHLPRTLLAAGYVPVISPPAYDPESEAGSGGSGLLNVDADRFAAHLAVALEADWLIILSNVPGLLRDAGDPASLVAEIPCEDLAEYLDLAGGRMKVKLRTAGEACLAGVPHVVLGDGRGPSPVLAARAGAGTTLVKGAR</sequence>
<keyword evidence="2" id="KW-0808">Transferase</keyword>
<keyword evidence="1" id="KW-0028">Amino-acid biosynthesis</keyword>
<evidence type="ECO:0000313" key="8">
    <source>
        <dbReference type="EMBL" id="TLP54051.1"/>
    </source>
</evidence>
<feature type="domain" description="Aspartate/glutamate/uridylate kinase" evidence="7">
    <location>
        <begin position="2"/>
        <end position="251"/>
    </location>
</feature>
<dbReference type="Proteomes" id="UP000309033">
    <property type="component" value="Unassembled WGS sequence"/>
</dbReference>
<dbReference type="GO" id="GO:0005524">
    <property type="term" value="F:ATP binding"/>
    <property type="evidence" value="ECO:0007669"/>
    <property type="project" value="UniProtKB-KW"/>
</dbReference>
<evidence type="ECO:0000256" key="4">
    <source>
        <dbReference type="ARBA" id="ARBA00022777"/>
    </source>
</evidence>
<dbReference type="PANTHER" id="PTHR23342">
    <property type="entry name" value="N-ACETYLGLUTAMATE SYNTHASE"/>
    <property type="match status" value="1"/>
</dbReference>
<dbReference type="InterPro" id="IPR036393">
    <property type="entry name" value="AceGlu_kinase-like_sf"/>
</dbReference>
<dbReference type="PIRSF" id="PIRSF000728">
    <property type="entry name" value="NAGK"/>
    <property type="match status" value="1"/>
</dbReference>
<protein>
    <submittedName>
        <fullName evidence="8">[LysW]-aminoadipate kinase</fullName>
    </submittedName>
</protein>
<reference evidence="8" key="1">
    <citation type="submission" date="2019-05" db="EMBL/GenBank/DDBJ databases">
        <title>Isolation, diversity and antifungal activity of Actinobacteria from wheat.</title>
        <authorList>
            <person name="Yu B."/>
        </authorList>
    </citation>
    <scope>NUCLEOTIDE SEQUENCE [LARGE SCALE GENOMIC DNA]</scope>
    <source>
        <strain evidence="8">NEAU-HEGS1-5</strain>
    </source>
</reference>
<gene>
    <name evidence="8" type="ORF">FED44_28955</name>
</gene>
<dbReference type="InterPro" id="IPR004662">
    <property type="entry name" value="AcgluKinase_fam"/>
</dbReference>
<keyword evidence="9" id="KW-1185">Reference proteome</keyword>
<dbReference type="GO" id="GO:0006526">
    <property type="term" value="P:L-arginine biosynthetic process"/>
    <property type="evidence" value="ECO:0007669"/>
    <property type="project" value="TreeGrafter"/>
</dbReference>
<evidence type="ECO:0000256" key="5">
    <source>
        <dbReference type="ARBA" id="ARBA00022840"/>
    </source>
</evidence>
<dbReference type="InterPro" id="IPR001057">
    <property type="entry name" value="Glu/AcGlu_kinase"/>
</dbReference>
<evidence type="ECO:0000256" key="2">
    <source>
        <dbReference type="ARBA" id="ARBA00022679"/>
    </source>
</evidence>
<evidence type="ECO:0000256" key="3">
    <source>
        <dbReference type="ARBA" id="ARBA00022741"/>
    </source>
</evidence>
<dbReference type="EMBL" id="VANP01000014">
    <property type="protein sequence ID" value="TLP54051.1"/>
    <property type="molecule type" value="Genomic_DNA"/>
</dbReference>
<keyword evidence="4 8" id="KW-0418">Kinase</keyword>
<comment type="caution">
    <text evidence="8">The sequence shown here is derived from an EMBL/GenBank/DDBJ whole genome shotgun (WGS) entry which is preliminary data.</text>
</comment>
<evidence type="ECO:0000259" key="7">
    <source>
        <dbReference type="Pfam" id="PF00696"/>
    </source>
</evidence>
<evidence type="ECO:0000313" key="9">
    <source>
        <dbReference type="Proteomes" id="UP000309033"/>
    </source>
</evidence>
<evidence type="ECO:0000256" key="6">
    <source>
        <dbReference type="ARBA" id="ARBA00029440"/>
    </source>
</evidence>
<dbReference type="Pfam" id="PF00696">
    <property type="entry name" value="AA_kinase"/>
    <property type="match status" value="1"/>
</dbReference>
<dbReference type="SUPFAM" id="SSF53633">
    <property type="entry name" value="Carbamate kinase-like"/>
    <property type="match status" value="1"/>
</dbReference>
<dbReference type="NCBIfam" id="NF010659">
    <property type="entry name" value="PRK14058.1-1"/>
    <property type="match status" value="1"/>
</dbReference>
<organism evidence="8 9">
    <name type="scientific">Microbispora triticiradicis</name>
    <dbReference type="NCBI Taxonomy" id="2200763"/>
    <lineage>
        <taxon>Bacteria</taxon>
        <taxon>Bacillati</taxon>
        <taxon>Actinomycetota</taxon>
        <taxon>Actinomycetes</taxon>
        <taxon>Streptosporangiales</taxon>
        <taxon>Streptosporangiaceae</taxon>
        <taxon>Microbispora</taxon>
    </lineage>
</organism>
<comment type="pathway">
    <text evidence="6">Amino-acid biosynthesis.</text>
</comment>
<accession>A0A5R8YND8</accession>
<keyword evidence="5" id="KW-0067">ATP-binding</keyword>
<dbReference type="NCBIfam" id="TIGR00761">
    <property type="entry name" value="argB"/>
    <property type="match status" value="1"/>
</dbReference>
<dbReference type="OrthoDB" id="9803155at2"/>
<dbReference type="Gene3D" id="3.40.1160.10">
    <property type="entry name" value="Acetylglutamate kinase-like"/>
    <property type="match status" value="1"/>
</dbReference>
<dbReference type="PANTHER" id="PTHR23342:SF20">
    <property type="entry name" value="[LYSW]-AMINOADIPATE KINASE"/>
    <property type="match status" value="1"/>
</dbReference>
<keyword evidence="3" id="KW-0547">Nucleotide-binding</keyword>
<proteinExistence type="predicted"/>
<dbReference type="AlphaFoldDB" id="A0A5R8YND8"/>
<evidence type="ECO:0000256" key="1">
    <source>
        <dbReference type="ARBA" id="ARBA00022605"/>
    </source>
</evidence>
<dbReference type="InterPro" id="IPR001048">
    <property type="entry name" value="Asp/Glu/Uridylate_kinase"/>
</dbReference>